<protein>
    <recommendedName>
        <fullName evidence="2">inorganic diphosphatase</fullName>
        <ecNumber evidence="2">3.6.1.1</ecNumber>
    </recommendedName>
</protein>
<comment type="cofactor">
    <cofactor evidence="1">
        <name>Mg(2+)</name>
        <dbReference type="ChEBI" id="CHEBI:18420"/>
    </cofactor>
</comment>
<accession>A0ABN3FJW4</accession>
<dbReference type="InterPro" id="IPR008162">
    <property type="entry name" value="Pyrophosphatase"/>
</dbReference>
<evidence type="ECO:0000256" key="4">
    <source>
        <dbReference type="ARBA" id="ARBA00022801"/>
    </source>
</evidence>
<dbReference type="Proteomes" id="UP001501444">
    <property type="component" value="Unassembled WGS sequence"/>
</dbReference>
<keyword evidence="5" id="KW-0460">Magnesium</keyword>
<keyword evidence="3" id="KW-0479">Metal-binding</keyword>
<dbReference type="Gene3D" id="3.90.80.10">
    <property type="entry name" value="Inorganic pyrophosphatase"/>
    <property type="match status" value="1"/>
</dbReference>
<keyword evidence="7" id="KW-1185">Reference proteome</keyword>
<sequence length="78" mass="9230">MEFDVTIELPRGTRNKYEMDRRTGRIRLDWTLCTATQYPADYGFIEDTRGGWTRERPLIDRFRADRSTPQAGRQAPFC</sequence>
<dbReference type="EC" id="3.6.1.1" evidence="2"/>
<dbReference type="EMBL" id="BAAARV010000006">
    <property type="protein sequence ID" value="GAA2331778.1"/>
    <property type="molecule type" value="Genomic_DNA"/>
</dbReference>
<evidence type="ECO:0000256" key="1">
    <source>
        <dbReference type="ARBA" id="ARBA00001946"/>
    </source>
</evidence>
<comment type="caution">
    <text evidence="6">The sequence shown here is derived from an EMBL/GenBank/DDBJ whole genome shotgun (WGS) entry which is preliminary data.</text>
</comment>
<gene>
    <name evidence="6" type="ORF">GCM10010170_010490</name>
</gene>
<evidence type="ECO:0000313" key="6">
    <source>
        <dbReference type="EMBL" id="GAA2331778.1"/>
    </source>
</evidence>
<dbReference type="SUPFAM" id="SSF50324">
    <property type="entry name" value="Inorganic pyrophosphatase"/>
    <property type="match status" value="1"/>
</dbReference>
<name>A0ABN3FJW4_9ACTN</name>
<evidence type="ECO:0000256" key="2">
    <source>
        <dbReference type="ARBA" id="ARBA00012146"/>
    </source>
</evidence>
<evidence type="ECO:0000256" key="5">
    <source>
        <dbReference type="ARBA" id="ARBA00022842"/>
    </source>
</evidence>
<dbReference type="InterPro" id="IPR036649">
    <property type="entry name" value="Pyrophosphatase_sf"/>
</dbReference>
<evidence type="ECO:0000256" key="3">
    <source>
        <dbReference type="ARBA" id="ARBA00022723"/>
    </source>
</evidence>
<keyword evidence="4" id="KW-0378">Hydrolase</keyword>
<reference evidence="6 7" key="1">
    <citation type="journal article" date="2019" name="Int. J. Syst. Evol. Microbiol.">
        <title>The Global Catalogue of Microorganisms (GCM) 10K type strain sequencing project: providing services to taxonomists for standard genome sequencing and annotation.</title>
        <authorList>
            <consortium name="The Broad Institute Genomics Platform"/>
            <consortium name="The Broad Institute Genome Sequencing Center for Infectious Disease"/>
            <person name="Wu L."/>
            <person name="Ma J."/>
        </authorList>
    </citation>
    <scope>NUCLEOTIDE SEQUENCE [LARGE SCALE GENOMIC DNA]</scope>
    <source>
        <strain evidence="6 7">JCM 3272</strain>
    </source>
</reference>
<proteinExistence type="predicted"/>
<dbReference type="Pfam" id="PF00719">
    <property type="entry name" value="Pyrophosphatase"/>
    <property type="match status" value="1"/>
</dbReference>
<organism evidence="6 7">
    <name type="scientific">Dactylosporangium salmoneum</name>
    <dbReference type="NCBI Taxonomy" id="53361"/>
    <lineage>
        <taxon>Bacteria</taxon>
        <taxon>Bacillati</taxon>
        <taxon>Actinomycetota</taxon>
        <taxon>Actinomycetes</taxon>
        <taxon>Micromonosporales</taxon>
        <taxon>Micromonosporaceae</taxon>
        <taxon>Dactylosporangium</taxon>
    </lineage>
</organism>
<evidence type="ECO:0000313" key="7">
    <source>
        <dbReference type="Proteomes" id="UP001501444"/>
    </source>
</evidence>